<dbReference type="STRING" id="765420.OSCT_1175"/>
<dbReference type="Pfam" id="PF04023">
    <property type="entry name" value="FeoA"/>
    <property type="match status" value="1"/>
</dbReference>
<reference evidence="3 4" key="1">
    <citation type="journal article" date="2011" name="J. Bacteriol.">
        <title>Draft genome sequence of the anoxygenic filamentous phototrophic bacterium Oscillochloris trichoides subsp. DG-6.</title>
        <authorList>
            <person name="Kuznetsov B.B."/>
            <person name="Ivanovsky R.N."/>
            <person name="Keppen O.I."/>
            <person name="Sukhacheva M.V."/>
            <person name="Bumazhkin B.K."/>
            <person name="Patutina E.O."/>
            <person name="Beletsky A.V."/>
            <person name="Mardanov A.V."/>
            <person name="Baslerov R.V."/>
            <person name="Panteleeva A.N."/>
            <person name="Kolganova T.V."/>
            <person name="Ravin N.V."/>
            <person name="Skryabin K.G."/>
        </authorList>
    </citation>
    <scope>NUCLEOTIDE SEQUENCE [LARGE SCALE GENOMIC DNA]</scope>
    <source>
        <strain evidence="3 4">DG-6</strain>
    </source>
</reference>
<dbReference type="PANTHER" id="PTHR43151">
    <property type="entry name" value="FEOA FAMILY PROTEIN"/>
    <property type="match status" value="1"/>
</dbReference>
<dbReference type="Gene3D" id="2.30.30.90">
    <property type="match status" value="1"/>
</dbReference>
<comment type="caution">
    <text evidence="3">The sequence shown here is derived from an EMBL/GenBank/DDBJ whole genome shotgun (WGS) entry which is preliminary data.</text>
</comment>
<dbReference type="eggNOG" id="COG1918">
    <property type="taxonomic scope" value="Bacteria"/>
</dbReference>
<dbReference type="InterPro" id="IPR008988">
    <property type="entry name" value="Transcriptional_repressor_C"/>
</dbReference>
<dbReference type="InterPro" id="IPR038157">
    <property type="entry name" value="FeoA_core_dom"/>
</dbReference>
<feature type="domain" description="Ferrous iron transporter FeoA-like" evidence="2">
    <location>
        <begin position="9"/>
        <end position="79"/>
    </location>
</feature>
<dbReference type="InterPro" id="IPR053184">
    <property type="entry name" value="FeoA-like"/>
</dbReference>
<dbReference type="GO" id="GO:0046914">
    <property type="term" value="F:transition metal ion binding"/>
    <property type="evidence" value="ECO:0007669"/>
    <property type="project" value="InterPro"/>
</dbReference>
<dbReference type="SMART" id="SM00899">
    <property type="entry name" value="FeoA"/>
    <property type="match status" value="1"/>
</dbReference>
<protein>
    <submittedName>
        <fullName evidence="3">FeoA family protein</fullName>
    </submittedName>
</protein>
<dbReference type="AlphaFoldDB" id="E1ICX4"/>
<proteinExistence type="predicted"/>
<evidence type="ECO:0000313" key="3">
    <source>
        <dbReference type="EMBL" id="EFO80944.1"/>
    </source>
</evidence>
<dbReference type="SUPFAM" id="SSF50037">
    <property type="entry name" value="C-terminal domain of transcriptional repressors"/>
    <property type="match status" value="1"/>
</dbReference>
<evidence type="ECO:0000313" key="4">
    <source>
        <dbReference type="Proteomes" id="UP000054010"/>
    </source>
</evidence>
<accession>E1ICX4</accession>
<organism evidence="3 4">
    <name type="scientific">Oscillochloris trichoides DG-6</name>
    <dbReference type="NCBI Taxonomy" id="765420"/>
    <lineage>
        <taxon>Bacteria</taxon>
        <taxon>Bacillati</taxon>
        <taxon>Chloroflexota</taxon>
        <taxon>Chloroflexia</taxon>
        <taxon>Chloroflexales</taxon>
        <taxon>Chloroflexineae</taxon>
        <taxon>Oscillochloridaceae</taxon>
        <taxon>Oscillochloris</taxon>
    </lineage>
</organism>
<dbReference type="Proteomes" id="UP000054010">
    <property type="component" value="Unassembled WGS sequence"/>
</dbReference>
<evidence type="ECO:0000259" key="2">
    <source>
        <dbReference type="SMART" id="SM00899"/>
    </source>
</evidence>
<dbReference type="InterPro" id="IPR007167">
    <property type="entry name" value="Fe-transptr_FeoA-like"/>
</dbReference>
<sequence length="81" mass="8413">MMQPVQRTLPLAMAGTGARVRLVEVTGNQRSARRLAELGMIPGSHLTIMNDHGGTLLIAVGDTRLALGAGVAHSVLVSALD</sequence>
<dbReference type="PANTHER" id="PTHR43151:SF1">
    <property type="entry name" value="SSR2333 PROTEIN"/>
    <property type="match status" value="1"/>
</dbReference>
<evidence type="ECO:0000256" key="1">
    <source>
        <dbReference type="ARBA" id="ARBA00023004"/>
    </source>
</evidence>
<keyword evidence="4" id="KW-1185">Reference proteome</keyword>
<dbReference type="HOGENOM" id="CLU_150646_6_3_0"/>
<gene>
    <name evidence="3" type="ORF">OSCT_1175</name>
</gene>
<name>E1ICX4_9CHLR</name>
<dbReference type="EMBL" id="ADVR01000033">
    <property type="protein sequence ID" value="EFO80944.1"/>
    <property type="molecule type" value="Genomic_DNA"/>
</dbReference>
<keyword evidence="1" id="KW-0408">Iron</keyword>